<feature type="non-terminal residue" evidence="1">
    <location>
        <position position="1"/>
    </location>
</feature>
<dbReference type="PANTHER" id="PTHR46375:SF3">
    <property type="entry name" value="KELCH REPEAT AND BTB DOMAIN-CONTAINING PROTEIN 13"/>
    <property type="match status" value="1"/>
</dbReference>
<dbReference type="InParanoid" id="C3Z949"/>
<reference evidence="1" key="1">
    <citation type="journal article" date="2008" name="Nature">
        <title>The amphioxus genome and the evolution of the chordate karyotype.</title>
        <authorList>
            <consortium name="US DOE Joint Genome Institute (JGI-PGF)"/>
            <person name="Putnam N.H."/>
            <person name="Butts T."/>
            <person name="Ferrier D.E.K."/>
            <person name="Furlong R.F."/>
            <person name="Hellsten U."/>
            <person name="Kawashima T."/>
            <person name="Robinson-Rechavi M."/>
            <person name="Shoguchi E."/>
            <person name="Terry A."/>
            <person name="Yu J.-K."/>
            <person name="Benito-Gutierrez E.L."/>
            <person name="Dubchak I."/>
            <person name="Garcia-Fernandez J."/>
            <person name="Gibson-Brown J.J."/>
            <person name="Grigoriev I.V."/>
            <person name="Horton A.C."/>
            <person name="de Jong P.J."/>
            <person name="Jurka J."/>
            <person name="Kapitonov V.V."/>
            <person name="Kohara Y."/>
            <person name="Kuroki Y."/>
            <person name="Lindquist E."/>
            <person name="Lucas S."/>
            <person name="Osoegawa K."/>
            <person name="Pennacchio L.A."/>
            <person name="Salamov A.A."/>
            <person name="Satou Y."/>
            <person name="Sauka-Spengler T."/>
            <person name="Schmutz J."/>
            <person name="Shin-I T."/>
            <person name="Toyoda A."/>
            <person name="Bronner-Fraser M."/>
            <person name="Fujiyama A."/>
            <person name="Holland L.Z."/>
            <person name="Holland P.W.H."/>
            <person name="Satoh N."/>
            <person name="Rokhsar D.S."/>
        </authorList>
    </citation>
    <scope>NUCLEOTIDE SEQUENCE [LARGE SCALE GENOMIC DNA]</scope>
    <source>
        <strain evidence="1">S238N-H82</strain>
        <tissue evidence="1">Testes</tissue>
    </source>
</reference>
<dbReference type="eggNOG" id="KOG4441">
    <property type="taxonomic scope" value="Eukaryota"/>
</dbReference>
<dbReference type="InterPro" id="IPR052392">
    <property type="entry name" value="Kelch-BTB_domain-containing"/>
</dbReference>
<dbReference type="InterPro" id="IPR011498">
    <property type="entry name" value="Kelch_2"/>
</dbReference>
<dbReference type="Pfam" id="PF07646">
    <property type="entry name" value="Kelch_2"/>
    <property type="match status" value="1"/>
</dbReference>
<evidence type="ECO:0000313" key="1">
    <source>
        <dbReference type="EMBL" id="EEN50961.1"/>
    </source>
</evidence>
<accession>C3Z949</accession>
<proteinExistence type="predicted"/>
<dbReference type="STRING" id="7739.C3Z949"/>
<dbReference type="AlphaFoldDB" id="C3Z949"/>
<dbReference type="EMBL" id="GG666598">
    <property type="protein sequence ID" value="EEN50961.1"/>
    <property type="molecule type" value="Genomic_DNA"/>
</dbReference>
<dbReference type="SUPFAM" id="SSF117281">
    <property type="entry name" value="Kelch motif"/>
    <property type="match status" value="1"/>
</dbReference>
<name>C3Z949_BRAFL</name>
<organism>
    <name type="scientific">Branchiostoma floridae</name>
    <name type="common">Florida lancelet</name>
    <name type="synonym">Amphioxus</name>
    <dbReference type="NCBI Taxonomy" id="7739"/>
    <lineage>
        <taxon>Eukaryota</taxon>
        <taxon>Metazoa</taxon>
        <taxon>Chordata</taxon>
        <taxon>Cephalochordata</taxon>
        <taxon>Leptocardii</taxon>
        <taxon>Amphioxiformes</taxon>
        <taxon>Branchiostomatidae</taxon>
        <taxon>Branchiostoma</taxon>
    </lineage>
</organism>
<dbReference type="Gene3D" id="2.120.10.80">
    <property type="entry name" value="Kelch-type beta propeller"/>
    <property type="match status" value="1"/>
</dbReference>
<dbReference type="InterPro" id="IPR015915">
    <property type="entry name" value="Kelch-typ_b-propeller"/>
</dbReference>
<gene>
    <name evidence="1" type="ORF">BRAFLDRAFT_168514</name>
</gene>
<dbReference type="PANTHER" id="PTHR46375">
    <property type="entry name" value="KELCH REPEAT AND BTB DOMAIN-CONTAINING PROTEIN 13-RELATED"/>
    <property type="match status" value="1"/>
</dbReference>
<sequence length="285" mass="31779">ILVLGGVTGIEHTVNGKAYRLELDSNCVDTSPLPKPFQDSRGIAACIIHNNVVVTGGDKSMSQAWRYINCKNTWMKMANLRTRRYDHGMAVLEEEVYVVGGAKNVRPRPCTDLPDSDGSDEDDDGRRMITDVEVYDKERNCWKLMEPLPLAVSNFGITTCRGKLYVFGGEINQDDDEEETTDAIQCFDPAMREMWSLEMWIPERVSHVSACTIDSKIYLVGGQLDFVVLFDPEDGRCTALAPRLSPWDQCSATACGSDIYITGGLNTFRTFATATVQCYNVENDT</sequence>
<protein>
    <submittedName>
        <fullName evidence="1">Uncharacterized protein</fullName>
    </submittedName>
</protein>
<feature type="non-terminal residue" evidence="1">
    <location>
        <position position="285"/>
    </location>
</feature>